<dbReference type="PANTHER" id="PTHR43096">
    <property type="entry name" value="DNAJ HOMOLOG 1, MITOCHONDRIAL-RELATED"/>
    <property type="match status" value="1"/>
</dbReference>
<dbReference type="Pfam" id="PF00226">
    <property type="entry name" value="DnaJ"/>
    <property type="match status" value="1"/>
</dbReference>
<evidence type="ECO:0000256" key="4">
    <source>
        <dbReference type="ARBA" id="ARBA00022771"/>
    </source>
</evidence>
<dbReference type="CDD" id="cd06257">
    <property type="entry name" value="DnaJ"/>
    <property type="match status" value="1"/>
</dbReference>
<keyword evidence="3" id="KW-0677">Repeat</keyword>
<dbReference type="InterPro" id="IPR001623">
    <property type="entry name" value="DnaJ_domain"/>
</dbReference>
<proteinExistence type="predicted"/>
<dbReference type="GO" id="GO:0006260">
    <property type="term" value="P:DNA replication"/>
    <property type="evidence" value="ECO:0007669"/>
    <property type="project" value="UniProtKB-KW"/>
</dbReference>
<dbReference type="Proteomes" id="UP000000628">
    <property type="component" value="Chromosome"/>
</dbReference>
<dbReference type="Gene3D" id="2.60.260.20">
    <property type="entry name" value="Urease metallochaperone UreE, N-terminal domain"/>
    <property type="match status" value="2"/>
</dbReference>
<dbReference type="InterPro" id="IPR018253">
    <property type="entry name" value="DnaJ_domain_CS"/>
</dbReference>
<evidence type="ECO:0000256" key="5">
    <source>
        <dbReference type="ARBA" id="ARBA00022833"/>
    </source>
</evidence>
<dbReference type="PROSITE" id="PS50076">
    <property type="entry name" value="DNAJ_2"/>
    <property type="match status" value="1"/>
</dbReference>
<dbReference type="EMBL" id="CP001706">
    <property type="protein sequence ID" value="ACV08020.1"/>
    <property type="molecule type" value="Genomic_DNA"/>
</dbReference>
<feature type="region of interest" description="Disordered" evidence="8">
    <location>
        <begin position="315"/>
        <end position="334"/>
    </location>
</feature>
<dbReference type="PROSITE" id="PS00636">
    <property type="entry name" value="DNAJ_1"/>
    <property type="match status" value="1"/>
</dbReference>
<dbReference type="Gene3D" id="1.10.287.110">
    <property type="entry name" value="DnaJ domain"/>
    <property type="match status" value="1"/>
</dbReference>
<evidence type="ECO:0000256" key="6">
    <source>
        <dbReference type="ARBA" id="ARBA00023016"/>
    </source>
</evidence>
<evidence type="ECO:0000256" key="7">
    <source>
        <dbReference type="ARBA" id="ARBA00023186"/>
    </source>
</evidence>
<dbReference type="InterPro" id="IPR036869">
    <property type="entry name" value="J_dom_sf"/>
</dbReference>
<keyword evidence="1" id="KW-0235">DNA replication</keyword>
<organism evidence="10 11">
    <name type="scientific">Jonesia denitrificans (strain ATCC 14870 / DSM 20603 / BCRC 15368 / CIP 55.134 / JCM 11481 / NBRC 15587 / NCTC 10816 / Prevot 55134)</name>
    <name type="common">Listeria denitrificans</name>
    <dbReference type="NCBI Taxonomy" id="471856"/>
    <lineage>
        <taxon>Bacteria</taxon>
        <taxon>Bacillati</taxon>
        <taxon>Actinomycetota</taxon>
        <taxon>Actinomycetes</taxon>
        <taxon>Micrococcales</taxon>
        <taxon>Jonesiaceae</taxon>
        <taxon>Jonesia</taxon>
    </lineage>
</organism>
<dbReference type="InterPro" id="IPR002939">
    <property type="entry name" value="DnaJ_C"/>
</dbReference>
<dbReference type="InterPro" id="IPR008971">
    <property type="entry name" value="HSP40/DnaJ_pept-bd"/>
</dbReference>
<dbReference type="eggNOG" id="COG0484">
    <property type="taxonomic scope" value="Bacteria"/>
</dbReference>
<dbReference type="GO" id="GO:0005737">
    <property type="term" value="C:cytoplasm"/>
    <property type="evidence" value="ECO:0007669"/>
    <property type="project" value="TreeGrafter"/>
</dbReference>
<keyword evidence="2" id="KW-0479">Metal-binding</keyword>
<dbReference type="GO" id="GO:0008270">
    <property type="term" value="F:zinc ion binding"/>
    <property type="evidence" value="ECO:0007669"/>
    <property type="project" value="UniProtKB-KW"/>
</dbReference>
<keyword evidence="4" id="KW-0863">Zinc-finger</keyword>
<dbReference type="SUPFAM" id="SSF49493">
    <property type="entry name" value="HSP40/DnaJ peptide-binding domain"/>
    <property type="match status" value="2"/>
</dbReference>
<dbReference type="HOGENOM" id="CLU_017633_0_0_11"/>
<feature type="domain" description="J" evidence="9">
    <location>
        <begin position="10"/>
        <end position="75"/>
    </location>
</feature>
<evidence type="ECO:0000256" key="8">
    <source>
        <dbReference type="SAM" id="MobiDB-lite"/>
    </source>
</evidence>
<evidence type="ECO:0000313" key="10">
    <source>
        <dbReference type="EMBL" id="ACV08020.1"/>
    </source>
</evidence>
<dbReference type="SUPFAM" id="SSF46565">
    <property type="entry name" value="Chaperone J-domain"/>
    <property type="match status" value="1"/>
</dbReference>
<dbReference type="GO" id="GO:0051082">
    <property type="term" value="F:unfolded protein binding"/>
    <property type="evidence" value="ECO:0007669"/>
    <property type="project" value="InterPro"/>
</dbReference>
<accession>C7QZL4</accession>
<dbReference type="Pfam" id="PF01556">
    <property type="entry name" value="DnaJ_C"/>
    <property type="match status" value="1"/>
</dbReference>
<feature type="compositionally biased region" description="Basic and acidic residues" evidence="8">
    <location>
        <begin position="322"/>
        <end position="334"/>
    </location>
</feature>
<dbReference type="OrthoDB" id="9779889at2"/>
<dbReference type="PANTHER" id="PTHR43096:SF54">
    <property type="entry name" value="CHAPERONE PROTEIN DNAJ 1"/>
    <property type="match status" value="1"/>
</dbReference>
<keyword evidence="11" id="KW-1185">Reference proteome</keyword>
<evidence type="ECO:0000313" key="11">
    <source>
        <dbReference type="Proteomes" id="UP000000628"/>
    </source>
</evidence>
<keyword evidence="7" id="KW-0143">Chaperone</keyword>
<sequence>MTGQDWLEKDFYAVLGVSKDASDADIKKAYRKLARKYHPDHNQGDTAAESRFKEIGEAYAVLSDAQQRQQYDAIRSMGGGGRFTGGAGGGFEDVFSSMFGHGQGYGPGAGTRGQRSDADFDDILSGLFGGGFGGGQTSTGPGFGTGFRPNTTSPGQDINATTKMPFRSAVTGTEVNLTVEGRSVKARIPAGVKDGQKIRIPGKGRPSPNGGKPGNLVLTVAVEPHPVFTMDGLNLRMTLPVSFAEAALGAQVDVPTFDGSTVRMKLAEGTQNGKVMRIKGRGVATTKGTGDLLVTVTVVVPQNLSKKARAAVEAFQEATSGEDPRRDLLAAAKE</sequence>
<dbReference type="FunFam" id="2.60.260.20:FF:000005">
    <property type="entry name" value="Chaperone protein dnaJ 1, mitochondrial"/>
    <property type="match status" value="1"/>
</dbReference>
<dbReference type="CDD" id="cd10747">
    <property type="entry name" value="DnaJ_C"/>
    <property type="match status" value="1"/>
</dbReference>
<name>C7QZL4_JONDD</name>
<gene>
    <name evidence="10" type="ordered locus">Jden_0351</name>
</gene>
<evidence type="ECO:0000256" key="3">
    <source>
        <dbReference type="ARBA" id="ARBA00022737"/>
    </source>
</evidence>
<protein>
    <submittedName>
        <fullName evidence="10">Chaperone DnaJ domain protein</fullName>
    </submittedName>
</protein>
<dbReference type="SMART" id="SM00271">
    <property type="entry name" value="DnaJ"/>
    <property type="match status" value="1"/>
</dbReference>
<dbReference type="PRINTS" id="PR00625">
    <property type="entry name" value="JDOMAIN"/>
</dbReference>
<dbReference type="STRING" id="471856.Jden_0351"/>
<dbReference type="AlphaFoldDB" id="C7QZL4"/>
<keyword evidence="5" id="KW-0862">Zinc</keyword>
<evidence type="ECO:0000256" key="1">
    <source>
        <dbReference type="ARBA" id="ARBA00022705"/>
    </source>
</evidence>
<evidence type="ECO:0000259" key="9">
    <source>
        <dbReference type="PROSITE" id="PS50076"/>
    </source>
</evidence>
<dbReference type="KEGG" id="jde:Jden_0351"/>
<dbReference type="GO" id="GO:0042026">
    <property type="term" value="P:protein refolding"/>
    <property type="evidence" value="ECO:0007669"/>
    <property type="project" value="TreeGrafter"/>
</dbReference>
<reference evidence="10 11" key="1">
    <citation type="journal article" date="2009" name="Stand. Genomic Sci.">
        <title>Complete genome sequence of Jonesia denitrificans type strain (Prevot 55134).</title>
        <authorList>
            <person name="Pukall R."/>
            <person name="Gehrich-Schroter G."/>
            <person name="Lapidus A."/>
            <person name="Nolan M."/>
            <person name="Glavina Del Rio T."/>
            <person name="Lucas S."/>
            <person name="Chen F."/>
            <person name="Tice H."/>
            <person name="Pitluck S."/>
            <person name="Cheng J.F."/>
            <person name="Copeland A."/>
            <person name="Saunders E."/>
            <person name="Brettin T."/>
            <person name="Detter J.C."/>
            <person name="Bruce D."/>
            <person name="Goodwin L."/>
            <person name="Pati A."/>
            <person name="Ivanova N."/>
            <person name="Mavromatis K."/>
            <person name="Ovchinnikova G."/>
            <person name="Chen A."/>
            <person name="Palaniappan K."/>
            <person name="Land M."/>
            <person name="Hauser L."/>
            <person name="Chang Y.J."/>
            <person name="Jeffries C.D."/>
            <person name="Chain P."/>
            <person name="Goker M."/>
            <person name="Bristow J."/>
            <person name="Eisen J.A."/>
            <person name="Markowitz V."/>
            <person name="Hugenholtz P."/>
            <person name="Kyrpides N.C."/>
            <person name="Klenk H.P."/>
            <person name="Han C."/>
        </authorList>
    </citation>
    <scope>NUCLEOTIDE SEQUENCE [LARGE SCALE GENOMIC DNA]</scope>
    <source>
        <strain evidence="11">ATCC 14870 / DSM 20603 / BCRC 15368 / CIP 55.134 / JCM 11481 / NBRC 15587 / NCTC 10816 / Prevot 55134</strain>
    </source>
</reference>
<dbReference type="RefSeq" id="WP_015770649.1">
    <property type="nucleotide sequence ID" value="NC_013174.1"/>
</dbReference>
<keyword evidence="6" id="KW-0346">Stress response</keyword>
<evidence type="ECO:0000256" key="2">
    <source>
        <dbReference type="ARBA" id="ARBA00022723"/>
    </source>
</evidence>